<evidence type="ECO:0000259" key="7">
    <source>
        <dbReference type="Pfam" id="PF20684"/>
    </source>
</evidence>
<proteinExistence type="inferred from homology"/>
<organism evidence="8 9">
    <name type="scientific">Lachnellula suecica</name>
    <dbReference type="NCBI Taxonomy" id="602035"/>
    <lineage>
        <taxon>Eukaryota</taxon>
        <taxon>Fungi</taxon>
        <taxon>Dikarya</taxon>
        <taxon>Ascomycota</taxon>
        <taxon>Pezizomycotina</taxon>
        <taxon>Leotiomycetes</taxon>
        <taxon>Helotiales</taxon>
        <taxon>Lachnaceae</taxon>
        <taxon>Lachnellula</taxon>
    </lineage>
</organism>
<dbReference type="EMBL" id="QGMK01000200">
    <property type="protein sequence ID" value="TVY83364.1"/>
    <property type="molecule type" value="Genomic_DNA"/>
</dbReference>
<sequence length="376" mass="42562">MSSAQYDFPPGYLEANQSSKLIIGTTFLFVLEVLFMGMFLVSRMRSKRTRTSDLDIYLMIPGFVFCIADLIMCYLFARYAGMGRHMAALSVQERNLIPKLEAAYAFVNPPGYTFPKLAILCLYLRIFVSRPYRWATYAIAAILIANLLACIIVNAVACRPFAFQWDKTIPGGECLNLPVVYTWFSIPNLVTDVAMLILPLPVVWNLKISTNQRVGVTITFLTGSIGTITGVVRFAKFITLNTPEKFADFSWYEMELVMWTAAESGVYLIAACLPSLRSLFMPVWTKLSIRSRTTHTASRYTMSNSLEPKIELPQQPETPHFGFERLPDPLSQGTVGYGKGYGAEVRCYRDDSMMQMDSRSESDNIRFQRSIQYALH</sequence>
<feature type="transmembrane region" description="Helical" evidence="6">
    <location>
        <begin position="216"/>
        <end position="236"/>
    </location>
</feature>
<name>A0A8T9CHX9_9HELO</name>
<feature type="transmembrane region" description="Helical" evidence="6">
    <location>
        <begin position="112"/>
        <end position="128"/>
    </location>
</feature>
<feature type="transmembrane region" description="Helical" evidence="6">
    <location>
        <begin position="182"/>
        <end position="204"/>
    </location>
</feature>
<dbReference type="Pfam" id="PF20684">
    <property type="entry name" value="Fung_rhodopsin"/>
    <property type="match status" value="1"/>
</dbReference>
<evidence type="ECO:0000256" key="1">
    <source>
        <dbReference type="ARBA" id="ARBA00004141"/>
    </source>
</evidence>
<feature type="domain" description="Rhodopsin" evidence="7">
    <location>
        <begin position="45"/>
        <end position="280"/>
    </location>
</feature>
<dbReference type="OrthoDB" id="5401779at2759"/>
<feature type="transmembrane region" description="Helical" evidence="6">
    <location>
        <begin position="256"/>
        <end position="276"/>
    </location>
</feature>
<comment type="caution">
    <text evidence="8">The sequence shown here is derived from an EMBL/GenBank/DDBJ whole genome shotgun (WGS) entry which is preliminary data.</text>
</comment>
<dbReference type="PANTHER" id="PTHR33048">
    <property type="entry name" value="PTH11-LIKE INTEGRAL MEMBRANE PROTEIN (AFU_ORTHOLOGUE AFUA_5G11245)"/>
    <property type="match status" value="1"/>
</dbReference>
<feature type="transmembrane region" description="Helical" evidence="6">
    <location>
        <begin position="54"/>
        <end position="77"/>
    </location>
</feature>
<evidence type="ECO:0000256" key="5">
    <source>
        <dbReference type="ARBA" id="ARBA00038359"/>
    </source>
</evidence>
<evidence type="ECO:0000256" key="2">
    <source>
        <dbReference type="ARBA" id="ARBA00022692"/>
    </source>
</evidence>
<accession>A0A8T9CHX9</accession>
<evidence type="ECO:0000256" key="3">
    <source>
        <dbReference type="ARBA" id="ARBA00022989"/>
    </source>
</evidence>
<dbReference type="InterPro" id="IPR049326">
    <property type="entry name" value="Rhodopsin_dom_fungi"/>
</dbReference>
<dbReference type="InterPro" id="IPR052337">
    <property type="entry name" value="SAT4-like"/>
</dbReference>
<gene>
    <name evidence="8" type="ORF">LSUE1_G002843</name>
</gene>
<evidence type="ECO:0000256" key="6">
    <source>
        <dbReference type="SAM" id="Phobius"/>
    </source>
</evidence>
<feature type="transmembrane region" description="Helical" evidence="6">
    <location>
        <begin position="20"/>
        <end position="42"/>
    </location>
</feature>
<feature type="transmembrane region" description="Helical" evidence="6">
    <location>
        <begin position="135"/>
        <end position="162"/>
    </location>
</feature>
<comment type="similarity">
    <text evidence="5">Belongs to the SAT4 family.</text>
</comment>
<dbReference type="AlphaFoldDB" id="A0A8T9CHX9"/>
<evidence type="ECO:0000313" key="9">
    <source>
        <dbReference type="Proteomes" id="UP000469558"/>
    </source>
</evidence>
<keyword evidence="3 6" id="KW-1133">Transmembrane helix</keyword>
<keyword evidence="4 6" id="KW-0472">Membrane</keyword>
<keyword evidence="9" id="KW-1185">Reference proteome</keyword>
<dbReference type="GO" id="GO:0016020">
    <property type="term" value="C:membrane"/>
    <property type="evidence" value="ECO:0007669"/>
    <property type="project" value="UniProtKB-SubCell"/>
</dbReference>
<reference evidence="8 9" key="1">
    <citation type="submission" date="2018-05" db="EMBL/GenBank/DDBJ databases">
        <title>Genome sequencing and assembly of the regulated plant pathogen Lachnellula willkommii and related sister species for the development of diagnostic species identification markers.</title>
        <authorList>
            <person name="Giroux E."/>
            <person name="Bilodeau G."/>
        </authorList>
    </citation>
    <scope>NUCLEOTIDE SEQUENCE [LARGE SCALE GENOMIC DNA]</scope>
    <source>
        <strain evidence="8 9">CBS 268.59</strain>
    </source>
</reference>
<dbReference type="Proteomes" id="UP000469558">
    <property type="component" value="Unassembled WGS sequence"/>
</dbReference>
<protein>
    <recommendedName>
        <fullName evidence="7">Rhodopsin domain-containing protein</fullName>
    </recommendedName>
</protein>
<comment type="subcellular location">
    <subcellularLocation>
        <location evidence="1">Membrane</location>
        <topology evidence="1">Multi-pass membrane protein</topology>
    </subcellularLocation>
</comment>
<evidence type="ECO:0000313" key="8">
    <source>
        <dbReference type="EMBL" id="TVY83364.1"/>
    </source>
</evidence>
<evidence type="ECO:0000256" key="4">
    <source>
        <dbReference type="ARBA" id="ARBA00023136"/>
    </source>
</evidence>
<dbReference type="PANTHER" id="PTHR33048:SF47">
    <property type="entry name" value="INTEGRAL MEMBRANE PROTEIN-RELATED"/>
    <property type="match status" value="1"/>
</dbReference>
<keyword evidence="2 6" id="KW-0812">Transmembrane</keyword>